<dbReference type="CDD" id="cd00590">
    <property type="entry name" value="RRM_SF"/>
    <property type="match status" value="2"/>
</dbReference>
<reference evidence="5" key="1">
    <citation type="submission" date="2022-07" db="EMBL/GenBank/DDBJ databases">
        <authorList>
            <person name="Macas J."/>
            <person name="Novak P."/>
            <person name="Neumann P."/>
        </authorList>
    </citation>
    <scope>NUCLEOTIDE SEQUENCE</scope>
</reference>
<dbReference type="Gene3D" id="3.30.70.330">
    <property type="match status" value="3"/>
</dbReference>
<feature type="domain" description="RRM" evidence="4">
    <location>
        <begin position="98"/>
        <end position="203"/>
    </location>
</feature>
<dbReference type="AlphaFoldDB" id="A0AAV0CYJ9"/>
<dbReference type="InterPro" id="IPR041337">
    <property type="entry name" value="hnRNP_Q_AcD"/>
</dbReference>
<dbReference type="SMART" id="SM00360">
    <property type="entry name" value="RRM"/>
    <property type="match status" value="3"/>
</dbReference>
<evidence type="ECO:0000256" key="1">
    <source>
        <dbReference type="ARBA" id="ARBA00022884"/>
    </source>
</evidence>
<evidence type="ECO:0000313" key="5">
    <source>
        <dbReference type="EMBL" id="CAH9088809.1"/>
    </source>
</evidence>
<proteinExistence type="predicted"/>
<dbReference type="CDD" id="cd21039">
    <property type="entry name" value="NURR"/>
    <property type="match status" value="1"/>
</dbReference>
<feature type="domain" description="RRM" evidence="4">
    <location>
        <begin position="19"/>
        <end position="96"/>
    </location>
</feature>
<evidence type="ECO:0000256" key="3">
    <source>
        <dbReference type="SAM" id="MobiDB-lite"/>
    </source>
</evidence>
<dbReference type="InterPro" id="IPR012677">
    <property type="entry name" value="Nucleotide-bd_a/b_plait_sf"/>
</dbReference>
<evidence type="ECO:0000259" key="4">
    <source>
        <dbReference type="PROSITE" id="PS50102"/>
    </source>
</evidence>
<keyword evidence="6" id="KW-1185">Reference proteome</keyword>
<dbReference type="InterPro" id="IPR000504">
    <property type="entry name" value="RRM_dom"/>
</dbReference>
<accession>A0AAV0CYJ9</accession>
<organism evidence="5 6">
    <name type="scientific">Cuscuta epithymum</name>
    <dbReference type="NCBI Taxonomy" id="186058"/>
    <lineage>
        <taxon>Eukaryota</taxon>
        <taxon>Viridiplantae</taxon>
        <taxon>Streptophyta</taxon>
        <taxon>Embryophyta</taxon>
        <taxon>Tracheophyta</taxon>
        <taxon>Spermatophyta</taxon>
        <taxon>Magnoliopsida</taxon>
        <taxon>eudicotyledons</taxon>
        <taxon>Gunneridae</taxon>
        <taxon>Pentapetalae</taxon>
        <taxon>asterids</taxon>
        <taxon>lamiids</taxon>
        <taxon>Solanales</taxon>
        <taxon>Convolvulaceae</taxon>
        <taxon>Cuscuteae</taxon>
        <taxon>Cuscuta</taxon>
        <taxon>Cuscuta subgen. Cuscuta</taxon>
    </lineage>
</organism>
<evidence type="ECO:0000313" key="6">
    <source>
        <dbReference type="Proteomes" id="UP001152523"/>
    </source>
</evidence>
<dbReference type="Pfam" id="PF00076">
    <property type="entry name" value="RRM_1"/>
    <property type="match status" value="3"/>
</dbReference>
<feature type="domain" description="RRM" evidence="4">
    <location>
        <begin position="197"/>
        <end position="277"/>
    </location>
</feature>
<feature type="compositionally biased region" description="Basic and acidic residues" evidence="3">
    <location>
        <begin position="277"/>
        <end position="293"/>
    </location>
</feature>
<dbReference type="EMBL" id="CAMAPF010000060">
    <property type="protein sequence ID" value="CAH9088809.1"/>
    <property type="molecule type" value="Genomic_DNA"/>
</dbReference>
<dbReference type="Proteomes" id="UP001152523">
    <property type="component" value="Unassembled WGS sequence"/>
</dbReference>
<gene>
    <name evidence="5" type="ORF">CEPIT_LOCUS10580</name>
</gene>
<dbReference type="InterPro" id="IPR035979">
    <property type="entry name" value="RBD_domain_sf"/>
</dbReference>
<dbReference type="Pfam" id="PF18360">
    <property type="entry name" value="hnRNP_Q_AcD"/>
    <property type="match status" value="1"/>
</dbReference>
<keyword evidence="1 2" id="KW-0694">RNA-binding</keyword>
<comment type="caution">
    <text evidence="5">The sequence shown here is derived from an EMBL/GenBank/DDBJ whole genome shotgun (WGS) entry which is preliminary data.</text>
</comment>
<evidence type="ECO:0000256" key="2">
    <source>
        <dbReference type="PROSITE-ProRule" id="PRU00176"/>
    </source>
</evidence>
<dbReference type="PROSITE" id="PS50102">
    <property type="entry name" value="RRM"/>
    <property type="match status" value="3"/>
</dbReference>
<name>A0AAV0CYJ9_9ASTE</name>
<dbReference type="GO" id="GO:0003723">
    <property type="term" value="F:RNA binding"/>
    <property type="evidence" value="ECO:0007669"/>
    <property type="project" value="UniProtKB-UniRule"/>
</dbReference>
<dbReference type="SUPFAM" id="SSF54928">
    <property type="entry name" value="RNA-binding domain, RBD"/>
    <property type="match status" value="2"/>
</dbReference>
<feature type="region of interest" description="Disordered" evidence="3">
    <location>
        <begin position="277"/>
        <end position="301"/>
    </location>
</feature>
<protein>
    <recommendedName>
        <fullName evidence="4">RRM domain-containing protein</fullName>
    </recommendedName>
</protein>
<dbReference type="PANTHER" id="PTHR21245">
    <property type="entry name" value="HETEROGENEOUS NUCLEAR RIBONUCLEOPROTEIN"/>
    <property type="match status" value="1"/>
</dbReference>
<sequence>MSQSTEHLQTDQKNHVKGSEVFIGGLARTVTEEKIREAFSVCGQIVEIRLVQDKSGNLKGFGFLRFATKEAAEKAVKERSGYEIDGRKIGVLPSVEQDTLFFGNLNKGWSADEFENLIHQVFPDVVSVNLVTHGDLQPGQKQRNRGFGFVKFSSHAAAARAYRFGSNTEFLLGNLHPAIQWAEDESEIDKNELAKIKIAFVRNLPLEADENYLRELFERFGKVERVVLSRKGNTLVGFVHFDTRLGLDNAIKELNEKTVQGPNRGQPFKLQVEVARPMDKSRKRSREESENKCSIKVQNNSKPLKEGPKAVDVFTTHKSIAQLGEGVEVSDSYEAAIVALPAVVNERLLRIMRLGIATKYDITVRSLTRLRDLPESTVISILDQFMLSGSDVQNKAAYLDGLISKYAMDGKNWIPSTVSRVEALKEPETWRYSKQGCPPADDLYGQRVASPASRSGLYVDHYSPTFSHQPLSRRLEEASLFPIQHIRSTTSAGYGRVRPTIYSVDETTSPLNLHGSPPSSTTYGRVLATLDGAAEASAHRQVAYGRTVGLESYYTNAADRRPTRSQVRFDPFTGEPYKFDPFTGEPILPESSSRHF</sequence>